<dbReference type="EMBL" id="CP111027">
    <property type="protein sequence ID" value="WAR29050.1"/>
    <property type="molecule type" value="Genomic_DNA"/>
</dbReference>
<reference evidence="1" key="1">
    <citation type="submission" date="2022-11" db="EMBL/GenBank/DDBJ databases">
        <title>Centuries of genome instability and evolution in soft-shell clam transmissible cancer (bioRxiv).</title>
        <authorList>
            <person name="Hart S.F.M."/>
            <person name="Yonemitsu M.A."/>
            <person name="Giersch R.M."/>
            <person name="Beal B.F."/>
            <person name="Arriagada G."/>
            <person name="Davis B.W."/>
            <person name="Ostrander E.A."/>
            <person name="Goff S.P."/>
            <person name="Metzger M.J."/>
        </authorList>
    </citation>
    <scope>NUCLEOTIDE SEQUENCE</scope>
    <source>
        <strain evidence="1">MELC-2E11</strain>
        <tissue evidence="1">Siphon/mantle</tissue>
    </source>
</reference>
<organism evidence="1 2">
    <name type="scientific">Mya arenaria</name>
    <name type="common">Soft-shell clam</name>
    <dbReference type="NCBI Taxonomy" id="6604"/>
    <lineage>
        <taxon>Eukaryota</taxon>
        <taxon>Metazoa</taxon>
        <taxon>Spiralia</taxon>
        <taxon>Lophotrochozoa</taxon>
        <taxon>Mollusca</taxon>
        <taxon>Bivalvia</taxon>
        <taxon>Autobranchia</taxon>
        <taxon>Heteroconchia</taxon>
        <taxon>Euheterodonta</taxon>
        <taxon>Imparidentia</taxon>
        <taxon>Neoheterodontei</taxon>
        <taxon>Myida</taxon>
        <taxon>Myoidea</taxon>
        <taxon>Myidae</taxon>
        <taxon>Mya</taxon>
    </lineage>
</organism>
<dbReference type="Proteomes" id="UP001164746">
    <property type="component" value="Chromosome 16"/>
</dbReference>
<sequence>MDFPKGIRRVVATFHDPIFKKFTDVTKVIEVNEGSDTFATIVVPLKPVPIPFASNNGTEINLGGNKHTPPAAKLSIQPDSIVTADGKTFNGNVKASLHFMDPRNRDDMDAANGNFESEGPDGSKVPLSTFGMFKFDMTDDNGTDLTVTDAADLRIIATSFIQDTKGDQFGSYDVGPIPDPRKDDITMRERSKTDLTCSLFKIPQKEISV</sequence>
<evidence type="ECO:0000313" key="1">
    <source>
        <dbReference type="EMBL" id="WAR29050.1"/>
    </source>
</evidence>
<evidence type="ECO:0000313" key="2">
    <source>
        <dbReference type="Proteomes" id="UP001164746"/>
    </source>
</evidence>
<dbReference type="InterPro" id="IPR039675">
    <property type="entry name" value="CILP1/CILP2"/>
</dbReference>
<accession>A0ABY7G3P4</accession>
<dbReference type="PANTHER" id="PTHR15031:SF6">
    <property type="entry name" value="CARTILAGE INTERMEDIATE LAYER PROTEIN 1-LIKE ISOFORM X1"/>
    <property type="match status" value="1"/>
</dbReference>
<protein>
    <submittedName>
        <fullName evidence="1">CILP1-like protein</fullName>
    </submittedName>
</protein>
<name>A0ABY7G3P4_MYAAR</name>
<proteinExistence type="predicted"/>
<dbReference type="PANTHER" id="PTHR15031">
    <property type="entry name" value="CARTILAGE INTERMEDIATE LAYER PROTEIN CLIP"/>
    <property type="match status" value="1"/>
</dbReference>
<gene>
    <name evidence="1" type="ORF">MAR_002618</name>
</gene>
<keyword evidence="2" id="KW-1185">Reference proteome</keyword>